<feature type="region of interest" description="Disordered" evidence="1">
    <location>
        <begin position="349"/>
        <end position="436"/>
    </location>
</feature>
<gene>
    <name evidence="3" type="ORF">ASPGLDRAFT_217360</name>
</gene>
<feature type="compositionally biased region" description="Pro residues" evidence="1">
    <location>
        <begin position="60"/>
        <end position="71"/>
    </location>
</feature>
<evidence type="ECO:0000259" key="2">
    <source>
        <dbReference type="PROSITE" id="PS00036"/>
    </source>
</evidence>
<protein>
    <recommendedName>
        <fullName evidence="2">BZIP domain-containing protein</fullName>
    </recommendedName>
</protein>
<feature type="compositionally biased region" description="Polar residues" evidence="1">
    <location>
        <begin position="427"/>
        <end position="436"/>
    </location>
</feature>
<reference evidence="4" key="1">
    <citation type="journal article" date="2017" name="Genome Biol.">
        <title>Comparative genomics reveals high biological diversity and specific adaptations in the industrially and medically important fungal genus Aspergillus.</title>
        <authorList>
            <person name="de Vries R.P."/>
            <person name="Riley R."/>
            <person name="Wiebenga A."/>
            <person name="Aguilar-Osorio G."/>
            <person name="Amillis S."/>
            <person name="Uchima C.A."/>
            <person name="Anderluh G."/>
            <person name="Asadollahi M."/>
            <person name="Askin M."/>
            <person name="Barry K."/>
            <person name="Battaglia E."/>
            <person name="Bayram O."/>
            <person name="Benocci T."/>
            <person name="Braus-Stromeyer S.A."/>
            <person name="Caldana C."/>
            <person name="Canovas D."/>
            <person name="Cerqueira G.C."/>
            <person name="Chen F."/>
            <person name="Chen W."/>
            <person name="Choi C."/>
            <person name="Clum A."/>
            <person name="Dos Santos R.A."/>
            <person name="Damasio A.R."/>
            <person name="Diallinas G."/>
            <person name="Emri T."/>
            <person name="Fekete E."/>
            <person name="Flipphi M."/>
            <person name="Freyberg S."/>
            <person name="Gallo A."/>
            <person name="Gournas C."/>
            <person name="Habgood R."/>
            <person name="Hainaut M."/>
            <person name="Harispe M.L."/>
            <person name="Henrissat B."/>
            <person name="Hilden K.S."/>
            <person name="Hope R."/>
            <person name="Hossain A."/>
            <person name="Karabika E."/>
            <person name="Karaffa L."/>
            <person name="Karanyi Z."/>
            <person name="Krasevec N."/>
            <person name="Kuo A."/>
            <person name="Kusch H."/>
            <person name="LaButti K."/>
            <person name="Lagendijk E.L."/>
            <person name="Lapidus A."/>
            <person name="Levasseur A."/>
            <person name="Lindquist E."/>
            <person name="Lipzen A."/>
            <person name="Logrieco A.F."/>
            <person name="MacCabe A."/>
            <person name="Maekelae M.R."/>
            <person name="Malavazi I."/>
            <person name="Melin P."/>
            <person name="Meyer V."/>
            <person name="Mielnichuk N."/>
            <person name="Miskei M."/>
            <person name="Molnar A.P."/>
            <person name="Mule G."/>
            <person name="Ngan C.Y."/>
            <person name="Orejas M."/>
            <person name="Orosz E."/>
            <person name="Ouedraogo J.P."/>
            <person name="Overkamp K.M."/>
            <person name="Park H.-S."/>
            <person name="Perrone G."/>
            <person name="Piumi F."/>
            <person name="Punt P.J."/>
            <person name="Ram A.F."/>
            <person name="Ramon A."/>
            <person name="Rauscher S."/>
            <person name="Record E."/>
            <person name="Riano-Pachon D.M."/>
            <person name="Robert V."/>
            <person name="Roehrig J."/>
            <person name="Ruller R."/>
            <person name="Salamov A."/>
            <person name="Salih N.S."/>
            <person name="Samson R.A."/>
            <person name="Sandor E."/>
            <person name="Sanguinetti M."/>
            <person name="Schuetze T."/>
            <person name="Sepcic K."/>
            <person name="Shelest E."/>
            <person name="Sherlock G."/>
            <person name="Sophianopoulou V."/>
            <person name="Squina F.M."/>
            <person name="Sun H."/>
            <person name="Susca A."/>
            <person name="Todd R.B."/>
            <person name="Tsang A."/>
            <person name="Unkles S.E."/>
            <person name="van de Wiele N."/>
            <person name="van Rossen-Uffink D."/>
            <person name="Oliveira J.V."/>
            <person name="Vesth T.C."/>
            <person name="Visser J."/>
            <person name="Yu J.-H."/>
            <person name="Zhou M."/>
            <person name="Andersen M.R."/>
            <person name="Archer D.B."/>
            <person name="Baker S.E."/>
            <person name="Benoit I."/>
            <person name="Brakhage A.A."/>
            <person name="Braus G.H."/>
            <person name="Fischer R."/>
            <person name="Frisvad J.C."/>
            <person name="Goldman G.H."/>
            <person name="Houbraken J."/>
            <person name="Oakley B."/>
            <person name="Pocsi I."/>
            <person name="Scazzocchio C."/>
            <person name="Seiboth B."/>
            <person name="vanKuyk P.A."/>
            <person name="Wortman J."/>
            <person name="Dyer P.S."/>
            <person name="Grigoriev I.V."/>
        </authorList>
    </citation>
    <scope>NUCLEOTIDE SEQUENCE [LARGE SCALE GENOMIC DNA]</scope>
    <source>
        <strain evidence="4">CBS 516.65</strain>
    </source>
</reference>
<dbReference type="GO" id="GO:0003700">
    <property type="term" value="F:DNA-binding transcription factor activity"/>
    <property type="evidence" value="ECO:0007669"/>
    <property type="project" value="InterPro"/>
</dbReference>
<dbReference type="EMBL" id="KV878888">
    <property type="protein sequence ID" value="OJJ89234.1"/>
    <property type="molecule type" value="Genomic_DNA"/>
</dbReference>
<feature type="compositionally biased region" description="Polar residues" evidence="1">
    <location>
        <begin position="192"/>
        <end position="218"/>
    </location>
</feature>
<dbReference type="AlphaFoldDB" id="A0A1L9VZ80"/>
<sequence length="436" mass="47243">MPVSHNRSFSGSSSDDLSPTPTAEESHSPVDKKRKADSESPEMEMRDSERPRPVSWPSGPVEPPTQLPPIAVPSILNPAKGASHVRMPSSPTPRFAQSSSAHPAKRLSLSPGSQHRSMTTPISSSYPGKLSTHNSPLAHESRPGVYSTPGSPLTLDPPMMSSAPAPTSTSVHSTPTFHSRRISAGPTPNPSPQETTASTPQSVYSHFGRSSPSLSGPSQVPPMMHPSPYGTPDSASRFPPAMGGHRYPTEPPMQMDQNGTLIPCVLDLKSGSSSQAEKRKANSDASRRFRNRKRNELQMEQKITAQQEEMRKQTDLLHRQTQEIRALAQEREYYRSERDFYREQLGRVLPPSQLPARPASPRALSSVMEKPADRGNESVWQQGAAPATSLPAPIPATRAPGTWTTAPSAYSTAPTANTVEEPARSLPQISATWARS</sequence>
<dbReference type="STRING" id="1160497.A0A1L9VZ80"/>
<name>A0A1L9VZ80_ASPGL</name>
<evidence type="ECO:0000256" key="1">
    <source>
        <dbReference type="SAM" id="MobiDB-lite"/>
    </source>
</evidence>
<organism evidence="3 4">
    <name type="scientific">Aspergillus glaucus CBS 516.65</name>
    <dbReference type="NCBI Taxonomy" id="1160497"/>
    <lineage>
        <taxon>Eukaryota</taxon>
        <taxon>Fungi</taxon>
        <taxon>Dikarya</taxon>
        <taxon>Ascomycota</taxon>
        <taxon>Pezizomycotina</taxon>
        <taxon>Eurotiomycetes</taxon>
        <taxon>Eurotiomycetidae</taxon>
        <taxon>Eurotiales</taxon>
        <taxon>Aspergillaceae</taxon>
        <taxon>Aspergillus</taxon>
        <taxon>Aspergillus subgen. Aspergillus</taxon>
    </lineage>
</organism>
<dbReference type="RefSeq" id="XP_022405896.1">
    <property type="nucleotide sequence ID" value="XM_022543125.1"/>
</dbReference>
<feature type="compositionally biased region" description="Low complexity" evidence="1">
    <location>
        <begin position="1"/>
        <end position="18"/>
    </location>
</feature>
<accession>A0A1L9VZ80</accession>
<evidence type="ECO:0000313" key="3">
    <source>
        <dbReference type="EMBL" id="OJJ89234.1"/>
    </source>
</evidence>
<feature type="compositionally biased region" description="Basic and acidic residues" evidence="1">
    <location>
        <begin position="276"/>
        <end position="287"/>
    </location>
</feature>
<dbReference type="GeneID" id="34459386"/>
<feature type="compositionally biased region" description="Low complexity" evidence="1">
    <location>
        <begin position="157"/>
        <end position="177"/>
    </location>
</feature>
<feature type="region of interest" description="Disordered" evidence="1">
    <location>
        <begin position="1"/>
        <end position="298"/>
    </location>
</feature>
<dbReference type="InterPro" id="IPR004827">
    <property type="entry name" value="bZIP"/>
</dbReference>
<dbReference type="PROSITE" id="PS00036">
    <property type="entry name" value="BZIP_BASIC"/>
    <property type="match status" value="1"/>
</dbReference>
<feature type="domain" description="BZIP" evidence="2">
    <location>
        <begin position="278"/>
        <end position="292"/>
    </location>
</feature>
<dbReference type="OrthoDB" id="2247093at2759"/>
<keyword evidence="4" id="KW-1185">Reference proteome</keyword>
<feature type="compositionally biased region" description="Basic and acidic residues" evidence="1">
    <location>
        <begin position="24"/>
        <end position="52"/>
    </location>
</feature>
<feature type="compositionally biased region" description="Low complexity" evidence="1">
    <location>
        <begin position="402"/>
        <end position="418"/>
    </location>
</feature>
<proteinExistence type="predicted"/>
<dbReference type="VEuPathDB" id="FungiDB:ASPGLDRAFT_217360"/>
<feature type="compositionally biased region" description="Polar residues" evidence="1">
    <location>
        <begin position="110"/>
        <end position="135"/>
    </location>
</feature>
<dbReference type="Proteomes" id="UP000184300">
    <property type="component" value="Unassembled WGS sequence"/>
</dbReference>
<evidence type="ECO:0000313" key="4">
    <source>
        <dbReference type="Proteomes" id="UP000184300"/>
    </source>
</evidence>